<feature type="compositionally biased region" description="Low complexity" evidence="1">
    <location>
        <begin position="37"/>
        <end position="50"/>
    </location>
</feature>
<keyword evidence="2" id="KW-1185">Reference proteome</keyword>
<organism evidence="2 3">
    <name type="scientific">Meloidogyne hapla</name>
    <name type="common">Root-knot nematode worm</name>
    <dbReference type="NCBI Taxonomy" id="6305"/>
    <lineage>
        <taxon>Eukaryota</taxon>
        <taxon>Metazoa</taxon>
        <taxon>Ecdysozoa</taxon>
        <taxon>Nematoda</taxon>
        <taxon>Chromadorea</taxon>
        <taxon>Rhabditida</taxon>
        <taxon>Tylenchina</taxon>
        <taxon>Tylenchomorpha</taxon>
        <taxon>Tylenchoidea</taxon>
        <taxon>Meloidogynidae</taxon>
        <taxon>Meloidogyninae</taxon>
        <taxon>Meloidogyne</taxon>
    </lineage>
</organism>
<proteinExistence type="predicted"/>
<name>A0A1I8B4F4_MELHA</name>
<evidence type="ECO:0000313" key="3">
    <source>
        <dbReference type="WBParaSite" id="MhA1_Contig131.frz3.gene19"/>
    </source>
</evidence>
<dbReference type="WBParaSite" id="MhA1_Contig131.frz3.gene19">
    <property type="protein sequence ID" value="MhA1_Contig131.frz3.gene19"/>
    <property type="gene ID" value="MhA1_Contig131.frz3.gene19"/>
</dbReference>
<dbReference type="Proteomes" id="UP000095281">
    <property type="component" value="Unplaced"/>
</dbReference>
<feature type="compositionally biased region" description="Low complexity" evidence="1">
    <location>
        <begin position="134"/>
        <end position="159"/>
    </location>
</feature>
<sequence length="224" mass="24700">MPLILVVGASIIFQFLPFFLLVPGVLTCCKRKKRNNHSNSTHSSISTTEHPNGSDSTPIEKAVSKGINVDNKNHLNGKNHSTSKKPGEVNKKDGKQKKIKEVKNKPKKKVKEPTPPSVKLTANKPLIQQRVIALSSSGSRTTPVSSSSSSGSKSNKSVKLSLIKLKEQRREKFASIMEEDEDFEVSKDAKPHCLVSAASHLESQQSQPSLWRAVHHESYRAMQS</sequence>
<evidence type="ECO:0000256" key="1">
    <source>
        <dbReference type="SAM" id="MobiDB-lite"/>
    </source>
</evidence>
<protein>
    <submittedName>
        <fullName evidence="3">Uncharacterized protein</fullName>
    </submittedName>
</protein>
<feature type="region of interest" description="Disordered" evidence="1">
    <location>
        <begin position="133"/>
        <end position="159"/>
    </location>
</feature>
<reference evidence="3" key="1">
    <citation type="submission" date="2016-11" db="UniProtKB">
        <authorList>
            <consortium name="WormBaseParasite"/>
        </authorList>
    </citation>
    <scope>IDENTIFICATION</scope>
</reference>
<feature type="region of interest" description="Disordered" evidence="1">
    <location>
        <begin position="34"/>
        <end position="121"/>
    </location>
</feature>
<accession>A0A1I8B4F4</accession>
<evidence type="ECO:0000313" key="2">
    <source>
        <dbReference type="Proteomes" id="UP000095281"/>
    </source>
</evidence>
<dbReference type="AlphaFoldDB" id="A0A1I8B4F4"/>